<evidence type="ECO:0000256" key="8">
    <source>
        <dbReference type="SAM" id="SignalP"/>
    </source>
</evidence>
<keyword evidence="3" id="KW-0645">Protease</keyword>
<evidence type="ECO:0000256" key="3">
    <source>
        <dbReference type="ARBA" id="ARBA00022670"/>
    </source>
</evidence>
<keyword evidence="6" id="KW-0862">Zinc</keyword>
<evidence type="ECO:0000256" key="1">
    <source>
        <dbReference type="ARBA" id="ARBA00001947"/>
    </source>
</evidence>
<dbReference type="InterPro" id="IPR012854">
    <property type="entry name" value="Cu_amine_oxidase-like_N"/>
</dbReference>
<dbReference type="Pfam" id="PF07833">
    <property type="entry name" value="Cu_amine_oxidN1"/>
    <property type="match status" value="1"/>
</dbReference>
<organism evidence="12 13">
    <name type="scientific">Paenibacillus herberti</name>
    <dbReference type="NCBI Taxonomy" id="1619309"/>
    <lineage>
        <taxon>Bacteria</taxon>
        <taxon>Bacillati</taxon>
        <taxon>Bacillota</taxon>
        <taxon>Bacilli</taxon>
        <taxon>Bacillales</taxon>
        <taxon>Paenibacillaceae</taxon>
        <taxon>Paenibacillus</taxon>
    </lineage>
</organism>
<dbReference type="GO" id="GO:0004222">
    <property type="term" value="F:metalloendopeptidase activity"/>
    <property type="evidence" value="ECO:0007669"/>
    <property type="project" value="InterPro"/>
</dbReference>
<evidence type="ECO:0000313" key="12">
    <source>
        <dbReference type="EMBL" id="OXM15751.1"/>
    </source>
</evidence>
<feature type="domain" description="Copper amine oxidase-like N-terminal" evidence="11">
    <location>
        <begin position="32"/>
        <end position="138"/>
    </location>
</feature>
<dbReference type="CDD" id="cd08662">
    <property type="entry name" value="M13"/>
    <property type="match status" value="1"/>
</dbReference>
<dbReference type="InterPro" id="IPR008753">
    <property type="entry name" value="Peptidase_M13_N"/>
</dbReference>
<dbReference type="InterPro" id="IPR042089">
    <property type="entry name" value="Peptidase_M13_dom_2"/>
</dbReference>
<dbReference type="Pfam" id="PF05649">
    <property type="entry name" value="Peptidase_M13_N"/>
    <property type="match status" value="1"/>
</dbReference>
<dbReference type="InterPro" id="IPR018497">
    <property type="entry name" value="Peptidase_M13_C"/>
</dbReference>
<dbReference type="EMBL" id="NMUQ01000001">
    <property type="protein sequence ID" value="OXM15751.1"/>
    <property type="molecule type" value="Genomic_DNA"/>
</dbReference>
<dbReference type="Gene3D" id="1.10.1380.10">
    <property type="entry name" value="Neutral endopeptidase , domain2"/>
    <property type="match status" value="1"/>
</dbReference>
<evidence type="ECO:0000256" key="2">
    <source>
        <dbReference type="ARBA" id="ARBA00007357"/>
    </source>
</evidence>
<feature type="chain" id="PRO_5012398452" evidence="8">
    <location>
        <begin position="24"/>
        <end position="778"/>
    </location>
</feature>
<evidence type="ECO:0000259" key="11">
    <source>
        <dbReference type="Pfam" id="PF07833"/>
    </source>
</evidence>
<keyword evidence="5" id="KW-0378">Hydrolase</keyword>
<sequence length="778" mass="87305">MKKIGALLLSLSLLTSGVASVHASDKTSTVRINGESIQFNKLDPIIENGVTLVPISPLLEKLGMKMEWVESTRTISGTKENFSLSMQVGSTDATVNGKLVKVNAAPKQIQNVTYAPLRFVAGAAGYKVDWDPSQRQVNLTSKSTDEAAKGRLQDDFYEAVNAKWLASTELPADKMSAGVLEDLGTEVKELLSADMAKMAAEGRDKTDDEIGNMIKFYKLAADREKLKEQGYEAIKADIATIKSINSLADFAKNQKDLYFRGLALPFGLYYMADMKNATKTALYLDVPEPALLDKSYYESKNPQSEVFLGLYKKMLSELLVMVGETQQEADRIASEAVTFEKEFIQYKLSSQELSNLESLYNPKTITELKAYSNNIDLEKFLVDVVGKAPKHISVAPIKYFENLDKIINEQNWGKMKSWTYATFILKSAPLLSDDFVQASSQLKRALLGHKKIETTQETVYNIVNSPFQYVAGNYYGKTYLGAEAKQDVTDMVKNLIGVYKNKLLKNDWMSDKTKKEAIKKLDNMNMLVGYPDKLDDIYPLLKVDENKTLYENNLVIQTMILKSSFAKIDQSVNRNEWMMSPNTVNASYLALTNTVTIPAAFLRAPIYDKNQSASQNYGSIGAIIGHEISHGFDTNGAKYDEVGNLRRWWTEEDYKNFEKKSKAIIEQYNGVEYLGRKINGQMTVSENIGDIGGLMGALEAAKQLPDANLQEFYQSWATAWRQKARPEYEQLFSIISRHSPNKVRVNTVIANTDEFYSTFGVKKGDAMYIAPEDRVSVW</sequence>
<dbReference type="Gene3D" id="3.40.390.10">
    <property type="entry name" value="Collagenase (Catalytic Domain)"/>
    <property type="match status" value="1"/>
</dbReference>
<protein>
    <submittedName>
        <fullName evidence="12">Peptidase M13</fullName>
    </submittedName>
</protein>
<dbReference type="Gene3D" id="3.30.457.10">
    <property type="entry name" value="Copper amine oxidase-like, N-terminal domain"/>
    <property type="match status" value="1"/>
</dbReference>
<evidence type="ECO:0000256" key="4">
    <source>
        <dbReference type="ARBA" id="ARBA00022723"/>
    </source>
</evidence>
<dbReference type="Pfam" id="PF01431">
    <property type="entry name" value="Peptidase_M13"/>
    <property type="match status" value="1"/>
</dbReference>
<dbReference type="Proteomes" id="UP000215145">
    <property type="component" value="Unassembled WGS sequence"/>
</dbReference>
<dbReference type="GO" id="GO:0016485">
    <property type="term" value="P:protein processing"/>
    <property type="evidence" value="ECO:0007669"/>
    <property type="project" value="TreeGrafter"/>
</dbReference>
<comment type="caution">
    <text evidence="12">The sequence shown here is derived from an EMBL/GenBank/DDBJ whole genome shotgun (WGS) entry which is preliminary data.</text>
</comment>
<evidence type="ECO:0000259" key="10">
    <source>
        <dbReference type="Pfam" id="PF05649"/>
    </source>
</evidence>
<dbReference type="OrthoDB" id="9775677at2"/>
<keyword evidence="4" id="KW-0479">Metal-binding</keyword>
<comment type="similarity">
    <text evidence="2">Belongs to the peptidase M13 family.</text>
</comment>
<dbReference type="PANTHER" id="PTHR11733:SF167">
    <property type="entry name" value="FI17812P1-RELATED"/>
    <property type="match status" value="1"/>
</dbReference>
<evidence type="ECO:0000256" key="6">
    <source>
        <dbReference type="ARBA" id="ARBA00022833"/>
    </source>
</evidence>
<gene>
    <name evidence="12" type="ORF">CGZ75_03230</name>
</gene>
<dbReference type="PANTHER" id="PTHR11733">
    <property type="entry name" value="ZINC METALLOPROTEASE FAMILY M13 NEPRILYSIN-RELATED"/>
    <property type="match status" value="1"/>
</dbReference>
<dbReference type="InterPro" id="IPR000718">
    <property type="entry name" value="Peptidase_M13"/>
</dbReference>
<dbReference type="SUPFAM" id="SSF55383">
    <property type="entry name" value="Copper amine oxidase, domain N"/>
    <property type="match status" value="1"/>
</dbReference>
<evidence type="ECO:0000256" key="7">
    <source>
        <dbReference type="ARBA" id="ARBA00023049"/>
    </source>
</evidence>
<keyword evidence="8" id="KW-0732">Signal</keyword>
<proteinExistence type="inferred from homology"/>
<dbReference type="GO" id="GO:0046872">
    <property type="term" value="F:metal ion binding"/>
    <property type="evidence" value="ECO:0007669"/>
    <property type="project" value="UniProtKB-KW"/>
</dbReference>
<dbReference type="PROSITE" id="PS51885">
    <property type="entry name" value="NEPRILYSIN"/>
    <property type="match status" value="1"/>
</dbReference>
<dbReference type="SUPFAM" id="SSF55486">
    <property type="entry name" value="Metalloproteases ('zincins'), catalytic domain"/>
    <property type="match status" value="1"/>
</dbReference>
<name>A0A229P140_9BACL</name>
<keyword evidence="13" id="KW-1185">Reference proteome</keyword>
<dbReference type="RefSeq" id="WP_089522843.1">
    <property type="nucleotide sequence ID" value="NZ_NMUQ01000001.1"/>
</dbReference>
<keyword evidence="7" id="KW-0482">Metalloprotease</keyword>
<evidence type="ECO:0000313" key="13">
    <source>
        <dbReference type="Proteomes" id="UP000215145"/>
    </source>
</evidence>
<evidence type="ECO:0000259" key="9">
    <source>
        <dbReference type="Pfam" id="PF01431"/>
    </source>
</evidence>
<feature type="domain" description="Peptidase M13 C-terminal" evidence="9">
    <location>
        <begin position="585"/>
        <end position="775"/>
    </location>
</feature>
<evidence type="ECO:0000256" key="5">
    <source>
        <dbReference type="ARBA" id="ARBA00022801"/>
    </source>
</evidence>
<feature type="signal peptide" evidence="8">
    <location>
        <begin position="1"/>
        <end position="23"/>
    </location>
</feature>
<comment type="cofactor">
    <cofactor evidence="1">
        <name>Zn(2+)</name>
        <dbReference type="ChEBI" id="CHEBI:29105"/>
    </cofactor>
</comment>
<dbReference type="GO" id="GO:0005886">
    <property type="term" value="C:plasma membrane"/>
    <property type="evidence" value="ECO:0007669"/>
    <property type="project" value="TreeGrafter"/>
</dbReference>
<accession>A0A229P140</accession>
<reference evidence="12 13" key="1">
    <citation type="submission" date="2017-07" db="EMBL/GenBank/DDBJ databases">
        <title>Paenibacillus herberti R33 genome sequencing and assembly.</title>
        <authorList>
            <person name="Su W."/>
        </authorList>
    </citation>
    <scope>NUCLEOTIDE SEQUENCE [LARGE SCALE GENOMIC DNA]</scope>
    <source>
        <strain evidence="12 13">R33</strain>
    </source>
</reference>
<dbReference type="PRINTS" id="PR00786">
    <property type="entry name" value="NEPRILYSIN"/>
</dbReference>
<feature type="domain" description="Peptidase M13 N-terminal" evidence="10">
    <location>
        <begin position="153"/>
        <end position="531"/>
    </location>
</feature>
<dbReference type="InterPro" id="IPR024079">
    <property type="entry name" value="MetalloPept_cat_dom_sf"/>
</dbReference>
<dbReference type="AlphaFoldDB" id="A0A229P140"/>
<dbReference type="InterPro" id="IPR036582">
    <property type="entry name" value="Mao_N_sf"/>
</dbReference>